<dbReference type="EMBL" id="CP081303">
    <property type="protein sequence ID" value="QZE14057.1"/>
    <property type="molecule type" value="Genomic_DNA"/>
</dbReference>
<keyword evidence="2" id="KW-1185">Reference proteome</keyword>
<evidence type="ECO:0000313" key="2">
    <source>
        <dbReference type="Proteomes" id="UP000826212"/>
    </source>
</evidence>
<name>A0AC61NMU5_9BACT</name>
<organism evidence="1 2">
    <name type="scientific">Halosquirtibacter laminarini</name>
    <dbReference type="NCBI Taxonomy" id="3374600"/>
    <lineage>
        <taxon>Bacteria</taxon>
        <taxon>Pseudomonadati</taxon>
        <taxon>Bacteroidota</taxon>
        <taxon>Bacteroidia</taxon>
        <taxon>Marinilabiliales</taxon>
        <taxon>Prolixibacteraceae</taxon>
        <taxon>Halosquirtibacter</taxon>
    </lineage>
</organism>
<dbReference type="Proteomes" id="UP000826212">
    <property type="component" value="Chromosome"/>
</dbReference>
<protein>
    <submittedName>
        <fullName evidence="1">Uncharacterized protein</fullName>
    </submittedName>
</protein>
<reference evidence="1" key="1">
    <citation type="submission" date="2021-08" db="EMBL/GenBank/DDBJ databases">
        <title>Novel anaerobic bacterium isolated from sea squirt in East Sea, Republic of Korea.</title>
        <authorList>
            <person name="Nguyen T.H."/>
            <person name="Li Z."/>
            <person name="Lee Y.-J."/>
            <person name="Ko J."/>
            <person name="Kim S.-G."/>
        </authorList>
    </citation>
    <scope>NUCLEOTIDE SEQUENCE</scope>
    <source>
        <strain evidence="1">KCTC 25031</strain>
    </source>
</reference>
<proteinExistence type="predicted"/>
<accession>A0AC61NMU5</accession>
<gene>
    <name evidence="1" type="ORF">K4L44_16240</name>
</gene>
<evidence type="ECO:0000313" key="1">
    <source>
        <dbReference type="EMBL" id="QZE14057.1"/>
    </source>
</evidence>
<sequence>MKYIICMFGFCLFVLLEGCTYNDIEYQELKQVSFKNDIVPIFENSCTSCHKSQSSIFSLEPTEAYKSLQKEKLIEEKETRLLLKLYEGHPTKSTLNENQLKKIELWIKEGALEN</sequence>